<proteinExistence type="inferred from homology"/>
<dbReference type="Gene3D" id="2.40.170.20">
    <property type="entry name" value="TonB-dependent receptor, beta-barrel domain"/>
    <property type="match status" value="1"/>
</dbReference>
<dbReference type="Gene3D" id="2.60.40.1120">
    <property type="entry name" value="Carboxypeptidase-like, regulatory domain"/>
    <property type="match status" value="1"/>
</dbReference>
<dbReference type="Pfam" id="PF07715">
    <property type="entry name" value="Plug"/>
    <property type="match status" value="1"/>
</dbReference>
<evidence type="ECO:0000256" key="4">
    <source>
        <dbReference type="RuleBase" id="RU003357"/>
    </source>
</evidence>
<dbReference type="Proteomes" id="UP000265926">
    <property type="component" value="Unassembled WGS sequence"/>
</dbReference>
<dbReference type="EMBL" id="QWGR01000003">
    <property type="protein sequence ID" value="RIJ49400.1"/>
    <property type="molecule type" value="Genomic_DNA"/>
</dbReference>
<evidence type="ECO:0000259" key="6">
    <source>
        <dbReference type="Pfam" id="PF00593"/>
    </source>
</evidence>
<keyword evidence="9" id="KW-1185">Reference proteome</keyword>
<dbReference type="InterPro" id="IPR008969">
    <property type="entry name" value="CarboxyPept-like_regulatory"/>
</dbReference>
<accession>A0A399SZ20</accession>
<comment type="similarity">
    <text evidence="4">Belongs to the TonB-dependent receptor family.</text>
</comment>
<dbReference type="GO" id="GO:0009279">
    <property type="term" value="C:cell outer membrane"/>
    <property type="evidence" value="ECO:0007669"/>
    <property type="project" value="UniProtKB-SubCell"/>
</dbReference>
<dbReference type="SUPFAM" id="SSF56935">
    <property type="entry name" value="Porins"/>
    <property type="match status" value="1"/>
</dbReference>
<evidence type="ECO:0000256" key="1">
    <source>
        <dbReference type="ARBA" id="ARBA00004442"/>
    </source>
</evidence>
<evidence type="ECO:0000256" key="5">
    <source>
        <dbReference type="SAM" id="SignalP"/>
    </source>
</evidence>
<evidence type="ECO:0000256" key="3">
    <source>
        <dbReference type="ARBA" id="ARBA00023237"/>
    </source>
</evidence>
<keyword evidence="5" id="KW-0732">Signal</keyword>
<gene>
    <name evidence="8" type="ORF">D1614_07620</name>
</gene>
<reference evidence="8 9" key="1">
    <citation type="submission" date="2018-08" db="EMBL/GenBank/DDBJ databases">
        <title>Pallidiluteibacterium maritimus gen. nov., sp. nov., isolated from coastal sediment.</title>
        <authorList>
            <person name="Zhou L.Y."/>
        </authorList>
    </citation>
    <scope>NUCLEOTIDE SEQUENCE [LARGE SCALE GENOMIC DNA]</scope>
    <source>
        <strain evidence="8 9">XSD2</strain>
    </source>
</reference>
<organism evidence="8 9">
    <name type="scientific">Maribellus luteus</name>
    <dbReference type="NCBI Taxonomy" id="2305463"/>
    <lineage>
        <taxon>Bacteria</taxon>
        <taxon>Pseudomonadati</taxon>
        <taxon>Bacteroidota</taxon>
        <taxon>Bacteroidia</taxon>
        <taxon>Marinilabiliales</taxon>
        <taxon>Prolixibacteraceae</taxon>
        <taxon>Maribellus</taxon>
    </lineage>
</organism>
<evidence type="ECO:0000256" key="2">
    <source>
        <dbReference type="ARBA" id="ARBA00023136"/>
    </source>
</evidence>
<dbReference type="OrthoDB" id="9768470at2"/>
<dbReference type="Pfam" id="PF13715">
    <property type="entry name" value="CarbopepD_reg_2"/>
    <property type="match status" value="1"/>
</dbReference>
<comment type="subcellular location">
    <subcellularLocation>
        <location evidence="1 4">Cell outer membrane</location>
    </subcellularLocation>
</comment>
<dbReference type="Pfam" id="PF00593">
    <property type="entry name" value="TonB_dep_Rec_b-barrel"/>
    <property type="match status" value="1"/>
</dbReference>
<comment type="caution">
    <text evidence="8">The sequence shown here is derived from an EMBL/GenBank/DDBJ whole genome shotgun (WGS) entry which is preliminary data.</text>
</comment>
<dbReference type="InterPro" id="IPR012910">
    <property type="entry name" value="Plug_dom"/>
</dbReference>
<evidence type="ECO:0000259" key="7">
    <source>
        <dbReference type="Pfam" id="PF07715"/>
    </source>
</evidence>
<evidence type="ECO:0000313" key="9">
    <source>
        <dbReference type="Proteomes" id="UP000265926"/>
    </source>
</evidence>
<sequence length="898" mass="99391">MNRIVISILLLIQAISAMAQTGSVKGTVIDAKTKETLIGTTVMLKETSQGTITDFDGNFLVQKVQAGKYTLLISFISYDSQELNIEVKPNEEVTLNVALSPATLELEGVQVVAKANRESESMLLAEQKNAVVATQAIGAQEISRKGASDAEAAVTKVSGIAKQEGVKNVFVRGLGDRFNATTLNGFPVPSEDPEYKNISLDFFSSDMIKAVGVNKVFSAQMTGDVAGAEINISSKELLGDSEFGIDLSAGVNTQTLGKEFMLSDGVNALGFAQSKTAPTNEAVYSFGNSLNPTSQNLQLNRALSFAGGKRYKTGTGKDMLSFYVIGSYDADYSYVNGIVRNTTTSGTVFRDQMSDEFELKTTHLLMGNLEYGFNDYELSYNAMVIHSNTRSMLDYNGMHSNFEDVDDYKGLIRRQQINDNTLIVNQLRLNRQFNSRLSANTGASFNYTMGSEPDRRINYLSDLGNRKYHLLKGTGRQQRFFSDLNVADINVQLEMSYKLTDDEENVSLVKAGYKGRFAVDDFQGIEWDNQRVTQPEIDQNNIDLDGLFNQSALDNGDFINSEFESSYSVDKYINSGYAELMYQLNPSLILNAGLRADLVYLDVAYDVNRGSSVGNTTKDYFYLLPSLNLKYSLNKDNVLRLGASRTYTLPQSKEISPYRYVGRNWSSQGNPDLIPSTNYNLDLKWDYFLSRDELFSVAVFGKYIQDPISRIEKASAGGFLTYENIADNAIIGGVEVEVRKNLFSTQKDNAGTYSKLSMGVNASYLKTDVEVKGGLNFTNKKTELEGAAPFLVNADLSYQFHKTDLDFTASLVKNYFSERIYTVGAGGYQDIVENGVPTLDFVSSLKYKKHWGLSLKARNLLDPSFKLTRKPNAAGADPIVLSDYKKGMSFNLGVSYNF</sequence>
<dbReference type="Gene3D" id="2.170.130.10">
    <property type="entry name" value="TonB-dependent receptor, plug domain"/>
    <property type="match status" value="1"/>
</dbReference>
<evidence type="ECO:0000313" key="8">
    <source>
        <dbReference type="EMBL" id="RIJ49400.1"/>
    </source>
</evidence>
<keyword evidence="8" id="KW-0675">Receptor</keyword>
<keyword evidence="4" id="KW-0798">TonB box</keyword>
<feature type="domain" description="TonB-dependent receptor plug" evidence="7">
    <location>
        <begin position="128"/>
        <end position="222"/>
    </location>
</feature>
<feature type="domain" description="TonB-dependent receptor-like beta-barrel" evidence="6">
    <location>
        <begin position="407"/>
        <end position="860"/>
    </location>
</feature>
<dbReference type="InterPro" id="IPR037066">
    <property type="entry name" value="Plug_dom_sf"/>
</dbReference>
<keyword evidence="2 4" id="KW-0472">Membrane</keyword>
<dbReference type="InterPro" id="IPR036942">
    <property type="entry name" value="Beta-barrel_TonB_sf"/>
</dbReference>
<dbReference type="PANTHER" id="PTHR40980">
    <property type="entry name" value="PLUG DOMAIN-CONTAINING PROTEIN"/>
    <property type="match status" value="1"/>
</dbReference>
<name>A0A399SZ20_9BACT</name>
<dbReference type="AlphaFoldDB" id="A0A399SZ20"/>
<dbReference type="SUPFAM" id="SSF49464">
    <property type="entry name" value="Carboxypeptidase regulatory domain-like"/>
    <property type="match status" value="1"/>
</dbReference>
<dbReference type="PANTHER" id="PTHR40980:SF5">
    <property type="entry name" value="TONB-DEPENDENT RECEPTOR"/>
    <property type="match status" value="1"/>
</dbReference>
<keyword evidence="3" id="KW-0998">Cell outer membrane</keyword>
<feature type="signal peptide" evidence="5">
    <location>
        <begin position="1"/>
        <end position="19"/>
    </location>
</feature>
<dbReference type="InterPro" id="IPR000531">
    <property type="entry name" value="Beta-barrel_TonB"/>
</dbReference>
<protein>
    <submittedName>
        <fullName evidence="8">TonB-dependent receptor</fullName>
    </submittedName>
</protein>
<feature type="chain" id="PRO_5017380942" evidence="5">
    <location>
        <begin position="20"/>
        <end position="898"/>
    </location>
</feature>